<protein>
    <submittedName>
        <fullName evidence="10">Sulphur transport</fullName>
    </submittedName>
</protein>
<feature type="transmembrane region" description="Helical" evidence="9">
    <location>
        <begin position="160"/>
        <end position="183"/>
    </location>
</feature>
<evidence type="ECO:0000256" key="4">
    <source>
        <dbReference type="ARBA" id="ARBA00022519"/>
    </source>
</evidence>
<keyword evidence="2" id="KW-0813">Transport</keyword>
<gene>
    <name evidence="10" type="ORF">SAMN04488001_0569</name>
</gene>
<accession>A0A1H2RPA1</accession>
<name>A0A1H2RPA1_9RHOB</name>
<feature type="transmembrane region" description="Helical" evidence="9">
    <location>
        <begin position="123"/>
        <end position="140"/>
    </location>
</feature>
<evidence type="ECO:0000256" key="5">
    <source>
        <dbReference type="ARBA" id="ARBA00022692"/>
    </source>
</evidence>
<feature type="transmembrane region" description="Helical" evidence="9">
    <location>
        <begin position="195"/>
        <end position="217"/>
    </location>
</feature>
<dbReference type="STRING" id="670155.SAMN04488001_0569"/>
<dbReference type="RefSeq" id="WP_089944073.1">
    <property type="nucleotide sequence ID" value="NZ_FNOI01000001.1"/>
</dbReference>
<keyword evidence="7 9" id="KW-0472">Membrane</keyword>
<dbReference type="OrthoDB" id="5342349at2"/>
<feature type="transmembrane region" description="Helical" evidence="9">
    <location>
        <begin position="287"/>
        <end position="310"/>
    </location>
</feature>
<evidence type="ECO:0000256" key="9">
    <source>
        <dbReference type="SAM" id="Phobius"/>
    </source>
</evidence>
<keyword evidence="4" id="KW-0997">Cell inner membrane</keyword>
<dbReference type="Pfam" id="PF04143">
    <property type="entry name" value="Sulf_transp"/>
    <property type="match status" value="1"/>
</dbReference>
<evidence type="ECO:0000313" key="11">
    <source>
        <dbReference type="Proteomes" id="UP000199441"/>
    </source>
</evidence>
<feature type="transmembrane region" description="Helical" evidence="9">
    <location>
        <begin position="90"/>
        <end position="111"/>
    </location>
</feature>
<sequence length="347" mass="35017">MLLETYDWGLEARTLQLLFGLGLGLVFGVAAQITRFCLRRAVAGDRAERGPAAAIWLTAFATAIAAFQMAQAFGFVAIEDHRFLASDVAVLAIVIGGVAFGAGMVLTRGCVSRLTVLSATGNMRAATVLIVFAVTAHAMLKGVLSPVRTSLGAFTVDVPFASLADLPGGAALGVAVAAIAAILTIRRFRPAPSHLLLGAVIGLVPVAGWATTSVLLFDEFDPLAVQSAAFTLPWSDTLFWVIASTAVPAGFGTGFIGGILAGSFASAALRGELQAAAFENAKQTGRYTLGGILMGFGGVLAGGCTVGAGLSGASSLSLAALLALASVIAGAWAVSRAVNPSAVAVPA</sequence>
<dbReference type="AlphaFoldDB" id="A0A1H2RPA1"/>
<evidence type="ECO:0000313" key="10">
    <source>
        <dbReference type="EMBL" id="SDW21167.1"/>
    </source>
</evidence>
<keyword evidence="11" id="KW-1185">Reference proteome</keyword>
<evidence type="ECO:0000256" key="7">
    <source>
        <dbReference type="ARBA" id="ARBA00023136"/>
    </source>
</evidence>
<evidence type="ECO:0000256" key="1">
    <source>
        <dbReference type="ARBA" id="ARBA00004429"/>
    </source>
</evidence>
<reference evidence="11" key="1">
    <citation type="submission" date="2016-10" db="EMBL/GenBank/DDBJ databases">
        <authorList>
            <person name="Varghese N."/>
            <person name="Submissions S."/>
        </authorList>
    </citation>
    <scope>NUCLEOTIDE SEQUENCE [LARGE SCALE GENOMIC DNA]</scope>
    <source>
        <strain evidence="11">DSM 26922</strain>
    </source>
</reference>
<evidence type="ECO:0000256" key="8">
    <source>
        <dbReference type="ARBA" id="ARBA00035655"/>
    </source>
</evidence>
<feature type="transmembrane region" description="Helical" evidence="9">
    <location>
        <begin position="15"/>
        <end position="33"/>
    </location>
</feature>
<dbReference type="PANTHER" id="PTHR30574:SF1">
    <property type="entry name" value="SULPHUR TRANSPORT DOMAIN-CONTAINING PROTEIN"/>
    <property type="match status" value="1"/>
</dbReference>
<feature type="transmembrane region" description="Helical" evidence="9">
    <location>
        <begin position="237"/>
        <end position="266"/>
    </location>
</feature>
<feature type="transmembrane region" description="Helical" evidence="9">
    <location>
        <begin position="316"/>
        <end position="334"/>
    </location>
</feature>
<proteinExistence type="inferred from homology"/>
<organism evidence="10 11">
    <name type="scientific">Litoreibacter albidus</name>
    <dbReference type="NCBI Taxonomy" id="670155"/>
    <lineage>
        <taxon>Bacteria</taxon>
        <taxon>Pseudomonadati</taxon>
        <taxon>Pseudomonadota</taxon>
        <taxon>Alphaproteobacteria</taxon>
        <taxon>Rhodobacterales</taxon>
        <taxon>Roseobacteraceae</taxon>
        <taxon>Litoreibacter</taxon>
    </lineage>
</organism>
<dbReference type="InterPro" id="IPR007272">
    <property type="entry name" value="Sulf_transp_TsuA/YedE"/>
</dbReference>
<keyword evidence="3" id="KW-1003">Cell membrane</keyword>
<keyword evidence="5 9" id="KW-0812">Transmembrane</keyword>
<dbReference type="GO" id="GO:0005886">
    <property type="term" value="C:plasma membrane"/>
    <property type="evidence" value="ECO:0007669"/>
    <property type="project" value="UniProtKB-SubCell"/>
</dbReference>
<evidence type="ECO:0000256" key="6">
    <source>
        <dbReference type="ARBA" id="ARBA00022989"/>
    </source>
</evidence>
<evidence type="ECO:0000256" key="3">
    <source>
        <dbReference type="ARBA" id="ARBA00022475"/>
    </source>
</evidence>
<comment type="similarity">
    <text evidence="8">Belongs to the TsuA/YedE (TC 9.B.102) family.</text>
</comment>
<comment type="subcellular location">
    <subcellularLocation>
        <location evidence="1">Cell inner membrane</location>
        <topology evidence="1">Multi-pass membrane protein</topology>
    </subcellularLocation>
</comment>
<feature type="transmembrane region" description="Helical" evidence="9">
    <location>
        <begin position="54"/>
        <end position="78"/>
    </location>
</feature>
<keyword evidence="6 9" id="KW-1133">Transmembrane helix</keyword>
<evidence type="ECO:0000256" key="2">
    <source>
        <dbReference type="ARBA" id="ARBA00022448"/>
    </source>
</evidence>
<dbReference type="Proteomes" id="UP000199441">
    <property type="component" value="Unassembled WGS sequence"/>
</dbReference>
<dbReference type="EMBL" id="FNOI01000001">
    <property type="protein sequence ID" value="SDW21167.1"/>
    <property type="molecule type" value="Genomic_DNA"/>
</dbReference>
<dbReference type="PANTHER" id="PTHR30574">
    <property type="entry name" value="INNER MEMBRANE PROTEIN YEDE"/>
    <property type="match status" value="1"/>
</dbReference>